<proteinExistence type="inferred from homology"/>
<evidence type="ECO:0000256" key="6">
    <source>
        <dbReference type="ARBA" id="ARBA00023136"/>
    </source>
</evidence>
<dbReference type="EMBL" id="LR877155">
    <property type="protein sequence ID" value="CAD2218602.1"/>
    <property type="molecule type" value="Genomic_DNA"/>
</dbReference>
<gene>
    <name evidence="8" type="ORF">ADEAN_000609300</name>
</gene>
<comment type="similarity">
    <text evidence="2 7">Belongs to the ERG2 family.</text>
</comment>
<evidence type="ECO:0000256" key="1">
    <source>
        <dbReference type="ARBA" id="ARBA00004586"/>
    </source>
</evidence>
<evidence type="ECO:0000256" key="4">
    <source>
        <dbReference type="ARBA" id="ARBA00022824"/>
    </source>
</evidence>
<dbReference type="GO" id="GO:0005789">
    <property type="term" value="C:endoplasmic reticulum membrane"/>
    <property type="evidence" value="ECO:0007669"/>
    <property type="project" value="UniProtKB-SubCell"/>
</dbReference>
<keyword evidence="4" id="KW-0256">Endoplasmic reticulum</keyword>
<accession>A0A7G2CK61</accession>
<dbReference type="OrthoDB" id="347124at2759"/>
<dbReference type="AlphaFoldDB" id="A0A7G2CK61"/>
<dbReference type="PANTHER" id="PTHR10868:SF1">
    <property type="entry name" value="SIGMA NON-OPIOID INTRACELLULAR RECEPTOR 1"/>
    <property type="match status" value="1"/>
</dbReference>
<name>A0A7G2CK61_9TRYP</name>
<feature type="transmembrane region" description="Helical" evidence="7">
    <location>
        <begin position="7"/>
        <end position="25"/>
    </location>
</feature>
<evidence type="ECO:0000313" key="9">
    <source>
        <dbReference type="Proteomes" id="UP000515908"/>
    </source>
</evidence>
<evidence type="ECO:0000256" key="7">
    <source>
        <dbReference type="RuleBase" id="RU368083"/>
    </source>
</evidence>
<dbReference type="Pfam" id="PF04622">
    <property type="entry name" value="ERG2_Sigma1R"/>
    <property type="match status" value="1"/>
</dbReference>
<protein>
    <submittedName>
        <fullName evidence="8">ERG2 and Sigma1 receptor like protein, putative</fullName>
    </submittedName>
</protein>
<dbReference type="InterPro" id="IPR006716">
    <property type="entry name" value="ERG2_sigma1_rcpt-like"/>
</dbReference>
<dbReference type="VEuPathDB" id="TriTrypDB:ADEAN_000609300"/>
<dbReference type="PANTHER" id="PTHR10868">
    <property type="entry name" value="SIGMA 1-TYPE OPIOID RECEPTOR-RELATED"/>
    <property type="match status" value="1"/>
</dbReference>
<dbReference type="Proteomes" id="UP000515908">
    <property type="component" value="Chromosome 11"/>
</dbReference>
<sequence length="221" mass="24778">MGCCGKLFLTLFVVLTCMIPFFLYIDQPQHWVYDPVRLQEIAKEGTAKAKAIHGEGATGRQIVDEVIKVMVEAYPETTRYTGNWLWNNAGGAMGSMTVLHCSFSEYIIMFGSATGTEGNSGRFLADDYFTIVYGEQWAAVPGGDKEVYKPGDQHWMHRGVAKQYRMPDECWALEYARGNIPSMMLFGFMDLLTSTVDPITFAQTIYESAGNMLMNTLRGKI</sequence>
<keyword evidence="5 7" id="KW-1133">Transmembrane helix</keyword>
<comment type="subcellular location">
    <subcellularLocation>
        <location evidence="1">Endoplasmic reticulum membrane</location>
    </subcellularLocation>
</comment>
<evidence type="ECO:0000256" key="2">
    <source>
        <dbReference type="ARBA" id="ARBA00007141"/>
    </source>
</evidence>
<reference evidence="8 9" key="1">
    <citation type="submission" date="2020-08" db="EMBL/GenBank/DDBJ databases">
        <authorList>
            <person name="Newling K."/>
            <person name="Davey J."/>
            <person name="Forrester S."/>
        </authorList>
    </citation>
    <scope>NUCLEOTIDE SEQUENCE [LARGE SCALE GENOMIC DNA]</scope>
    <source>
        <strain evidence="9">Crithidia deanei Carvalho (ATCC PRA-265)</strain>
    </source>
</reference>
<organism evidence="8 9">
    <name type="scientific">Angomonas deanei</name>
    <dbReference type="NCBI Taxonomy" id="59799"/>
    <lineage>
        <taxon>Eukaryota</taxon>
        <taxon>Discoba</taxon>
        <taxon>Euglenozoa</taxon>
        <taxon>Kinetoplastea</taxon>
        <taxon>Metakinetoplastina</taxon>
        <taxon>Trypanosomatida</taxon>
        <taxon>Trypanosomatidae</taxon>
        <taxon>Strigomonadinae</taxon>
        <taxon>Angomonas</taxon>
    </lineage>
</organism>
<evidence type="ECO:0000256" key="5">
    <source>
        <dbReference type="ARBA" id="ARBA00022989"/>
    </source>
</evidence>
<keyword evidence="8" id="KW-0675">Receptor</keyword>
<keyword evidence="3 7" id="KW-0812">Transmembrane</keyword>
<evidence type="ECO:0000256" key="3">
    <source>
        <dbReference type="ARBA" id="ARBA00022692"/>
    </source>
</evidence>
<evidence type="ECO:0000313" key="8">
    <source>
        <dbReference type="EMBL" id="CAD2218602.1"/>
    </source>
</evidence>
<keyword evidence="6 7" id="KW-0472">Membrane</keyword>
<keyword evidence="9" id="KW-1185">Reference proteome</keyword>